<proteinExistence type="predicted"/>
<protein>
    <submittedName>
        <fullName evidence="1">Uncharacterized protein</fullName>
    </submittedName>
</protein>
<name>A0A0D6PGA1_9PROT</name>
<keyword evidence="2" id="KW-1185">Reference proteome</keyword>
<reference evidence="1 2" key="1">
    <citation type="submission" date="2012-11" db="EMBL/GenBank/DDBJ databases">
        <title>Whole genome sequence of Acidocella aminolytica 101 = DSM 11237.</title>
        <authorList>
            <person name="Azuma Y."/>
            <person name="Higashiura N."/>
            <person name="Hirakawa H."/>
            <person name="Matsushita K."/>
        </authorList>
    </citation>
    <scope>NUCLEOTIDE SEQUENCE [LARGE SCALE GENOMIC DNA]</scope>
    <source>
        <strain evidence="2">101 / DSM 11237</strain>
    </source>
</reference>
<dbReference type="Proteomes" id="UP000032668">
    <property type="component" value="Unassembled WGS sequence"/>
</dbReference>
<evidence type="ECO:0000313" key="1">
    <source>
        <dbReference type="EMBL" id="GAN80406.1"/>
    </source>
</evidence>
<evidence type="ECO:0000313" key="2">
    <source>
        <dbReference type="Proteomes" id="UP000032668"/>
    </source>
</evidence>
<comment type="caution">
    <text evidence="1">The sequence shown here is derived from an EMBL/GenBank/DDBJ whole genome shotgun (WGS) entry which is preliminary data.</text>
</comment>
<gene>
    <name evidence="1" type="ORF">Aam_046_047</name>
</gene>
<dbReference type="AlphaFoldDB" id="A0A0D6PGA1"/>
<sequence>MRRASYRQAVEWIRTRLTTPIDPARIKKMELAIFVAFLFDVPTDRVVADIAQSRFRDSSHTTTQES</sequence>
<dbReference type="STRING" id="1120923.SAMN02746095_03303"/>
<organism evidence="1 2">
    <name type="scientific">Acidocella aminolytica 101 = DSM 11237</name>
    <dbReference type="NCBI Taxonomy" id="1120923"/>
    <lineage>
        <taxon>Bacteria</taxon>
        <taxon>Pseudomonadati</taxon>
        <taxon>Pseudomonadota</taxon>
        <taxon>Alphaproteobacteria</taxon>
        <taxon>Acetobacterales</taxon>
        <taxon>Acidocellaceae</taxon>
        <taxon>Acidocella</taxon>
    </lineage>
</organism>
<accession>A0A0D6PGA1</accession>
<dbReference type="EMBL" id="BANC01000045">
    <property type="protein sequence ID" value="GAN80406.1"/>
    <property type="molecule type" value="Genomic_DNA"/>
</dbReference>